<name>A0A3Q3A9W9_KRYMA</name>
<dbReference type="SMART" id="SM00450">
    <property type="entry name" value="RHOD"/>
    <property type="match status" value="1"/>
</dbReference>
<dbReference type="GeneTree" id="ENSGT00940000165845"/>
<evidence type="ECO:0000259" key="2">
    <source>
        <dbReference type="PROSITE" id="PS50206"/>
    </source>
</evidence>
<proteinExistence type="predicted"/>
<dbReference type="AlphaFoldDB" id="A0A3Q3A9W9"/>
<feature type="signal peptide" evidence="1">
    <location>
        <begin position="1"/>
        <end position="27"/>
    </location>
</feature>
<accession>A0A3Q3A9W9</accession>
<dbReference type="KEGG" id="kmr:108230354"/>
<protein>
    <submittedName>
        <fullName evidence="3">Thiosulfate:glutathione sulfurtransferase-like</fullName>
    </submittedName>
</protein>
<dbReference type="SUPFAM" id="SSF52821">
    <property type="entry name" value="Rhodanese/Cell cycle control phosphatase"/>
    <property type="match status" value="1"/>
</dbReference>
<dbReference type="Pfam" id="PF00581">
    <property type="entry name" value="Rhodanese"/>
    <property type="match status" value="1"/>
</dbReference>
<dbReference type="PANTHER" id="PTHR44086">
    <property type="entry name" value="THIOSULFATE SULFURTRANSFERASE RDL2, MITOCHONDRIAL-RELATED"/>
    <property type="match status" value="1"/>
</dbReference>
<evidence type="ECO:0000313" key="3">
    <source>
        <dbReference type="Ensembl" id="ENSKMAP00000013111.1"/>
    </source>
</evidence>
<dbReference type="STRING" id="37003.ENSKMAP00000013111"/>
<dbReference type="InterPro" id="IPR001763">
    <property type="entry name" value="Rhodanese-like_dom"/>
</dbReference>
<dbReference type="Ensembl" id="ENSKMAT00000013314.1">
    <property type="protein sequence ID" value="ENSKMAP00000013111.1"/>
    <property type="gene ID" value="ENSKMAG00000009849.1"/>
</dbReference>
<dbReference type="OrthoDB" id="566238at2759"/>
<dbReference type="Gene3D" id="3.40.250.10">
    <property type="entry name" value="Rhodanese-like domain"/>
    <property type="match status" value="1"/>
</dbReference>
<dbReference type="OMA" id="RARHYEG"/>
<evidence type="ECO:0000313" key="4">
    <source>
        <dbReference type="Proteomes" id="UP000264800"/>
    </source>
</evidence>
<reference evidence="3" key="1">
    <citation type="submission" date="2025-08" db="UniProtKB">
        <authorList>
            <consortium name="Ensembl"/>
        </authorList>
    </citation>
    <scope>IDENTIFICATION</scope>
</reference>
<feature type="domain" description="Rhodanese" evidence="2">
    <location>
        <begin position="79"/>
        <end position="177"/>
    </location>
</feature>
<dbReference type="Proteomes" id="UP000264800">
    <property type="component" value="Unplaced"/>
</dbReference>
<reference evidence="3" key="2">
    <citation type="submission" date="2025-09" db="UniProtKB">
        <authorList>
            <consortium name="Ensembl"/>
        </authorList>
    </citation>
    <scope>IDENTIFICATION</scope>
</reference>
<evidence type="ECO:0000256" key="1">
    <source>
        <dbReference type="SAM" id="SignalP"/>
    </source>
</evidence>
<dbReference type="PANTHER" id="PTHR44086:SF4">
    <property type="entry name" value="THIOSULFATE SULFURTRANSFERASE_RHODANESE-LIKE DOMAIN-CONTAINING PROTEIN 1-RELATED"/>
    <property type="match status" value="1"/>
</dbReference>
<dbReference type="RefSeq" id="XP_017261934.3">
    <property type="nucleotide sequence ID" value="XM_017406445.3"/>
</dbReference>
<keyword evidence="1" id="KW-0732">Signal</keyword>
<feature type="chain" id="PRO_5018699079" evidence="1">
    <location>
        <begin position="28"/>
        <end position="178"/>
    </location>
</feature>
<keyword evidence="4" id="KW-1185">Reference proteome</keyword>
<organism evidence="3 4">
    <name type="scientific">Kryptolebias marmoratus</name>
    <name type="common">Mangrove killifish</name>
    <name type="synonym">Rivulus marmoratus</name>
    <dbReference type="NCBI Taxonomy" id="37003"/>
    <lineage>
        <taxon>Eukaryota</taxon>
        <taxon>Metazoa</taxon>
        <taxon>Chordata</taxon>
        <taxon>Craniata</taxon>
        <taxon>Vertebrata</taxon>
        <taxon>Euteleostomi</taxon>
        <taxon>Actinopterygii</taxon>
        <taxon>Neopterygii</taxon>
        <taxon>Teleostei</taxon>
        <taxon>Neoteleostei</taxon>
        <taxon>Acanthomorphata</taxon>
        <taxon>Ovalentaria</taxon>
        <taxon>Atherinomorphae</taxon>
        <taxon>Cyprinodontiformes</taxon>
        <taxon>Rivulidae</taxon>
        <taxon>Kryptolebias</taxon>
    </lineage>
</organism>
<sequence>MTAVPSPLNLPVFVMLSLVLSRSFCQAVTEVNRRSYPTLASFVRSFSASSPTCCSNQEEVVIVDEASVVSLPQLKTMLSSHNIQLFDVRRPDEYEAGRIPQAVNVPLDNLEESLQLSPAHFLQKFEVKAPRREDDNIVFHCRTGVRSSKALGIARQLGFNKARHYRGGYSEWSEQEGQ</sequence>
<dbReference type="InterPro" id="IPR036873">
    <property type="entry name" value="Rhodanese-like_dom_sf"/>
</dbReference>
<dbReference type="GeneID" id="108230354"/>
<dbReference type="PROSITE" id="PS50206">
    <property type="entry name" value="RHODANESE_3"/>
    <property type="match status" value="1"/>
</dbReference>